<organism evidence="1 2">
    <name type="scientific">Melia azedarach</name>
    <name type="common">Chinaberry tree</name>
    <dbReference type="NCBI Taxonomy" id="155640"/>
    <lineage>
        <taxon>Eukaryota</taxon>
        <taxon>Viridiplantae</taxon>
        <taxon>Streptophyta</taxon>
        <taxon>Embryophyta</taxon>
        <taxon>Tracheophyta</taxon>
        <taxon>Spermatophyta</taxon>
        <taxon>Magnoliopsida</taxon>
        <taxon>eudicotyledons</taxon>
        <taxon>Gunneridae</taxon>
        <taxon>Pentapetalae</taxon>
        <taxon>rosids</taxon>
        <taxon>malvids</taxon>
        <taxon>Sapindales</taxon>
        <taxon>Meliaceae</taxon>
        <taxon>Melia</taxon>
    </lineage>
</organism>
<sequence>MGDNGGFDGEQGSTTSFSQLLFSDDVVLGLDMGHHQTTFNNYSCSSSASAFAGHEKPPKMLCFGNYHQNDGEMILYGETNTRTSTPQKSGVTCSDSSSASSGNNSSANTSSKSGKKRNESGQESFQCSTTPVASQRTSKKTKAAENPSSTGHAKAKKEKLGERITALQQLVSPFGKTDTASVLHEAMGYIRFLQDQVQVLCSPYLQHQLPEGGGENGGDQSRKDLKSRGLCLVPVACTVHVANSNGADFWSPAMGNNVSASLVTKQQQQQPLK</sequence>
<proteinExistence type="predicted"/>
<reference evidence="1 2" key="1">
    <citation type="journal article" date="2023" name="Science">
        <title>Complex scaffold remodeling in plant triterpene biosynthesis.</title>
        <authorList>
            <person name="De La Pena R."/>
            <person name="Hodgson H."/>
            <person name="Liu J.C."/>
            <person name="Stephenson M.J."/>
            <person name="Martin A.C."/>
            <person name="Owen C."/>
            <person name="Harkess A."/>
            <person name="Leebens-Mack J."/>
            <person name="Jimenez L.E."/>
            <person name="Osbourn A."/>
            <person name="Sattely E.S."/>
        </authorList>
    </citation>
    <scope>NUCLEOTIDE SEQUENCE [LARGE SCALE GENOMIC DNA]</scope>
    <source>
        <strain evidence="2">cv. JPN11</strain>
        <tissue evidence="1">Leaf</tissue>
    </source>
</reference>
<keyword evidence="2" id="KW-1185">Reference proteome</keyword>
<evidence type="ECO:0000313" key="1">
    <source>
        <dbReference type="EMBL" id="KAJ4716209.1"/>
    </source>
</evidence>
<protein>
    <submittedName>
        <fullName evidence="1">Transcription factor</fullName>
    </submittedName>
</protein>
<dbReference type="EMBL" id="CM051399">
    <property type="protein sequence ID" value="KAJ4716209.1"/>
    <property type="molecule type" value="Genomic_DNA"/>
</dbReference>
<name>A0ACC1XZP7_MELAZ</name>
<accession>A0ACC1XZP7</accession>
<comment type="caution">
    <text evidence="1">The sequence shown here is derived from an EMBL/GenBank/DDBJ whole genome shotgun (WGS) entry which is preliminary data.</text>
</comment>
<dbReference type="Proteomes" id="UP001164539">
    <property type="component" value="Chromosome 6"/>
</dbReference>
<gene>
    <name evidence="1" type="ORF">OWV82_011264</name>
</gene>
<evidence type="ECO:0000313" key="2">
    <source>
        <dbReference type="Proteomes" id="UP001164539"/>
    </source>
</evidence>